<keyword evidence="2" id="KW-0808">Transferase</keyword>
<evidence type="ECO:0000256" key="2">
    <source>
        <dbReference type="ARBA" id="ARBA00022679"/>
    </source>
</evidence>
<feature type="domain" description="Carbohydrate kinase FGGY N-terminal" evidence="7">
    <location>
        <begin position="6"/>
        <end position="238"/>
    </location>
</feature>
<keyword evidence="4" id="KW-0418">Kinase</keyword>
<gene>
    <name evidence="9" type="ORF">IW967_12300</name>
</gene>
<dbReference type="PANTHER" id="PTHR43095">
    <property type="entry name" value="SUGAR KINASE"/>
    <property type="match status" value="1"/>
</dbReference>
<reference evidence="9 10" key="1">
    <citation type="submission" date="2020-11" db="EMBL/GenBank/DDBJ databases">
        <title>Genomic insight of Alicyclobacillus mali FL 18 reveals a new arsenic-resistant strain, with potential in environmental biotechnology.</title>
        <authorList>
            <person name="Fiorentino G."/>
            <person name="Gallo G."/>
            <person name="Aulitto M."/>
        </authorList>
    </citation>
    <scope>NUCLEOTIDE SEQUENCE [LARGE SCALE GENOMIC DNA]</scope>
    <source>
        <strain evidence="9 10">FL 18</strain>
    </source>
</reference>
<dbReference type="Gene3D" id="3.30.420.40">
    <property type="match status" value="2"/>
</dbReference>
<dbReference type="RefSeq" id="WP_195868069.1">
    <property type="nucleotide sequence ID" value="NZ_JADPKZ010000046.1"/>
</dbReference>
<dbReference type="EMBL" id="JADPKZ010000046">
    <property type="protein sequence ID" value="MBF8378636.1"/>
    <property type="molecule type" value="Genomic_DNA"/>
</dbReference>
<evidence type="ECO:0000259" key="7">
    <source>
        <dbReference type="Pfam" id="PF00370"/>
    </source>
</evidence>
<dbReference type="Pfam" id="PF02782">
    <property type="entry name" value="FGGY_C"/>
    <property type="match status" value="1"/>
</dbReference>
<organism evidence="9 10">
    <name type="scientific">Alicyclobacillus mali</name>
    <name type="common">ex Roth et al. 2021</name>
    <dbReference type="NCBI Taxonomy" id="1123961"/>
    <lineage>
        <taxon>Bacteria</taxon>
        <taxon>Bacillati</taxon>
        <taxon>Bacillota</taxon>
        <taxon>Bacilli</taxon>
        <taxon>Bacillales</taxon>
        <taxon>Alicyclobacillaceae</taxon>
        <taxon>Alicyclobacillus</taxon>
    </lineage>
</organism>
<dbReference type="Pfam" id="PF00370">
    <property type="entry name" value="FGGY_N"/>
    <property type="match status" value="1"/>
</dbReference>
<protein>
    <submittedName>
        <fullName evidence="9">Rhamnulokinase</fullName>
    </submittedName>
</protein>
<comment type="similarity">
    <text evidence="1">Belongs to the FGGY kinase family.</text>
</comment>
<sequence length="490" mass="54083">MLHVAAVDLGASSGRVMHGLFDGSRLELEERHRFSTCPVKRDGHLVVDVDTLYRAIETGLRYIAGVHPLASVGIDSWAVDFGLIDEVGRLVQPPRHYRDGAHEVGVRRAMQRISLEDLFRETGIQFLPFNSIYQLIALQQENEPLVLRSRLLLLLPDLLNFMLTGVAHAEWTNATTTQLVSVRTKGWATEVLERLGLPASLFPEIRSPGTLLGPARHLVEVGPPQVVHVASHDTASAVVAVPAMGQPYLYISSGTWSLVGTVVPEPITSDDALRWNFSNEGGVGNYRLLKNVMGLWLLQELEREWATSGEPVSLPQMLQEAQRAQPFAHLFDPDHPRFLRPPSMTEAIQQAVKEWGGHPPEERGEMVRAVLESLALKYRVVVEEVKALTGFHYDAVHVVGGGSQNALLSQWTADCLGLPVLAGPSEASAWGNALMQLVALGEISNLEEARALLRSSVALRAYEPANTASWEDAYARFRERLFHRPTLANS</sequence>
<evidence type="ECO:0000256" key="6">
    <source>
        <dbReference type="ARBA" id="ARBA00023308"/>
    </source>
</evidence>
<accession>A0ABS0F5R1</accession>
<keyword evidence="3" id="KW-0547">Nucleotide-binding</keyword>
<dbReference type="Proteomes" id="UP000642910">
    <property type="component" value="Unassembled WGS sequence"/>
</dbReference>
<keyword evidence="10" id="KW-1185">Reference proteome</keyword>
<dbReference type="InterPro" id="IPR050406">
    <property type="entry name" value="FGGY_Carb_Kinase"/>
</dbReference>
<dbReference type="SUPFAM" id="SSF53067">
    <property type="entry name" value="Actin-like ATPase domain"/>
    <property type="match status" value="2"/>
</dbReference>
<evidence type="ECO:0000256" key="4">
    <source>
        <dbReference type="ARBA" id="ARBA00022777"/>
    </source>
</evidence>
<feature type="domain" description="Carbohydrate kinase FGGY C-terminal" evidence="8">
    <location>
        <begin position="249"/>
        <end position="440"/>
    </location>
</feature>
<evidence type="ECO:0000256" key="3">
    <source>
        <dbReference type="ARBA" id="ARBA00022741"/>
    </source>
</evidence>
<evidence type="ECO:0000313" key="9">
    <source>
        <dbReference type="EMBL" id="MBF8378636.1"/>
    </source>
</evidence>
<evidence type="ECO:0000259" key="8">
    <source>
        <dbReference type="Pfam" id="PF02782"/>
    </source>
</evidence>
<dbReference type="CDD" id="cd07771">
    <property type="entry name" value="ASKHA_NBD_FGGY_RhaB-like"/>
    <property type="match status" value="1"/>
</dbReference>
<comment type="caution">
    <text evidence="9">The sequence shown here is derived from an EMBL/GenBank/DDBJ whole genome shotgun (WGS) entry which is preliminary data.</text>
</comment>
<name>A0ABS0F5R1_9BACL</name>
<dbReference type="InterPro" id="IPR043129">
    <property type="entry name" value="ATPase_NBD"/>
</dbReference>
<keyword evidence="5" id="KW-0067">ATP-binding</keyword>
<dbReference type="PANTHER" id="PTHR43095:SF5">
    <property type="entry name" value="XYLULOSE KINASE"/>
    <property type="match status" value="1"/>
</dbReference>
<keyword evidence="6" id="KW-0684">Rhamnose metabolism</keyword>
<dbReference type="InterPro" id="IPR018484">
    <property type="entry name" value="FGGY_N"/>
</dbReference>
<evidence type="ECO:0000256" key="5">
    <source>
        <dbReference type="ARBA" id="ARBA00022840"/>
    </source>
</evidence>
<evidence type="ECO:0000256" key="1">
    <source>
        <dbReference type="ARBA" id="ARBA00009156"/>
    </source>
</evidence>
<dbReference type="InterPro" id="IPR018485">
    <property type="entry name" value="FGGY_C"/>
</dbReference>
<proteinExistence type="inferred from homology"/>
<dbReference type="InterPro" id="IPR013449">
    <property type="entry name" value="Rhamnulokinase"/>
</dbReference>
<evidence type="ECO:0000313" key="10">
    <source>
        <dbReference type="Proteomes" id="UP000642910"/>
    </source>
</evidence>